<dbReference type="GO" id="GO:0045936">
    <property type="term" value="P:negative regulation of phosphate metabolic process"/>
    <property type="evidence" value="ECO:0007669"/>
    <property type="project" value="InterPro"/>
</dbReference>
<feature type="domain" description="SpoVT-AbrB" evidence="1">
    <location>
        <begin position="25"/>
        <end position="71"/>
    </location>
</feature>
<dbReference type="InterPro" id="IPR038078">
    <property type="entry name" value="PhoU-like_sf"/>
</dbReference>
<dbReference type="SMART" id="SM00966">
    <property type="entry name" value="SpoVT_AbrB"/>
    <property type="match status" value="1"/>
</dbReference>
<dbReference type="AlphaFoldDB" id="A0A2R6AWB4"/>
<dbReference type="SUPFAM" id="SSF109755">
    <property type="entry name" value="PhoU-like"/>
    <property type="match status" value="1"/>
</dbReference>
<dbReference type="InterPro" id="IPR028366">
    <property type="entry name" value="PhoU"/>
</dbReference>
<dbReference type="GO" id="GO:0030643">
    <property type="term" value="P:intracellular phosphate ion homeostasis"/>
    <property type="evidence" value="ECO:0007669"/>
    <property type="project" value="InterPro"/>
</dbReference>
<reference evidence="2 3" key="1">
    <citation type="submission" date="2017-04" db="EMBL/GenBank/DDBJ databases">
        <title>Novel microbial lineages endemic to geothermal iron-oxide mats fill important gaps in the evolutionary history of Archaea.</title>
        <authorList>
            <person name="Jay Z.J."/>
            <person name="Beam J.P."/>
            <person name="Dlakic M."/>
            <person name="Rusch D.B."/>
            <person name="Kozubal M.A."/>
            <person name="Inskeep W.P."/>
        </authorList>
    </citation>
    <scope>NUCLEOTIDE SEQUENCE [LARGE SCALE GENOMIC DNA]</scope>
    <source>
        <strain evidence="2">ECH_B_SAG-M15</strain>
    </source>
</reference>
<comment type="caution">
    <text evidence="2">The sequence shown here is derived from an EMBL/GenBank/DDBJ whole genome shotgun (WGS) entry which is preliminary data.</text>
</comment>
<dbReference type="InterPro" id="IPR007159">
    <property type="entry name" value="SpoVT-AbrB_dom"/>
</dbReference>
<dbReference type="GO" id="GO:0003677">
    <property type="term" value="F:DNA binding"/>
    <property type="evidence" value="ECO:0007669"/>
    <property type="project" value="InterPro"/>
</dbReference>
<evidence type="ECO:0000259" key="1">
    <source>
        <dbReference type="SMART" id="SM00966"/>
    </source>
</evidence>
<dbReference type="InterPro" id="IPR026022">
    <property type="entry name" value="PhoU_dom"/>
</dbReference>
<dbReference type="PANTHER" id="PTHR42930">
    <property type="entry name" value="PHOSPHATE-SPECIFIC TRANSPORT SYSTEM ACCESSORY PROTEIN PHOU"/>
    <property type="match status" value="1"/>
</dbReference>
<evidence type="ECO:0000313" key="2">
    <source>
        <dbReference type="EMBL" id="PSN90679.1"/>
    </source>
</evidence>
<dbReference type="EMBL" id="NEXJ01000074">
    <property type="protein sequence ID" value="PSN90679.1"/>
    <property type="molecule type" value="Genomic_DNA"/>
</dbReference>
<evidence type="ECO:0000313" key="3">
    <source>
        <dbReference type="Proteomes" id="UP000240490"/>
    </source>
</evidence>
<proteinExistence type="predicted"/>
<protein>
    <recommendedName>
        <fullName evidence="1">SpoVT-AbrB domain-containing protein</fullName>
    </recommendedName>
</protein>
<dbReference type="Gene3D" id="1.20.58.220">
    <property type="entry name" value="Phosphate transport system protein phou homolog 2, domain 2"/>
    <property type="match status" value="2"/>
</dbReference>
<gene>
    <name evidence="2" type="ORF">B9Q08_04215</name>
</gene>
<accession>A0A2R6AWB4</accession>
<dbReference type="Proteomes" id="UP000240490">
    <property type="component" value="Unassembled WGS sequence"/>
</dbReference>
<dbReference type="Pfam" id="PF01895">
    <property type="entry name" value="PhoU"/>
    <property type="match status" value="1"/>
</dbReference>
<dbReference type="PANTHER" id="PTHR42930:SF2">
    <property type="entry name" value="PHOU DOMAIN-CONTAINING PROTEIN"/>
    <property type="match status" value="1"/>
</dbReference>
<organism evidence="2 3">
    <name type="scientific">Candidatus Marsarchaeota G2 archaeon ECH_B_SAG-M15</name>
    <dbReference type="NCBI Taxonomy" id="1978162"/>
    <lineage>
        <taxon>Archaea</taxon>
        <taxon>Candidatus Marsarchaeota</taxon>
        <taxon>Candidatus Marsarchaeota group 2</taxon>
    </lineage>
</organism>
<sequence>MSLVYPASETVSSGLVDKFTRRVQLTGGSTFVVSLPAEWVKAVGLKPKQELYIVPQSDLSLLVLVGGKESELAEGLVNAANCADGEEALREFIANYIAGYDSIKIKCEIGDFRHRLKSQVREKLIGVEIVEETSEYVVIQCLHGDVDLPLNKALRRMALLVTAMLQDSVRALLTLDSQLAEEVINRDDEVDRFAYYIFRQLNRSLLNPVLIQNTGMKNIREFMPFTILVRSVERIADHATQIASSARELQGIELDDKVVEQINRLATNSQSLFERSMDAVYTLDPKGANDVIRGVGQILNIEENLTQLLFASKLDAKSVSLLRLGLESLRRVAEYSADICEVVVDVSVSSKLRLNQQGAD</sequence>
<dbReference type="Pfam" id="PF04014">
    <property type="entry name" value="MazE_antitoxin"/>
    <property type="match status" value="1"/>
</dbReference>
<name>A0A2R6AWB4_9ARCH</name>